<dbReference type="GO" id="GO:0004814">
    <property type="term" value="F:arginine-tRNA ligase activity"/>
    <property type="evidence" value="ECO:0007669"/>
    <property type="project" value="InterPro"/>
</dbReference>
<dbReference type="GO" id="GO:0006420">
    <property type="term" value="P:arginyl-tRNA aminoacylation"/>
    <property type="evidence" value="ECO:0007669"/>
    <property type="project" value="InterPro"/>
</dbReference>
<dbReference type="GO" id="GO:0005829">
    <property type="term" value="C:cytosol"/>
    <property type="evidence" value="ECO:0007669"/>
    <property type="project" value="TreeGrafter"/>
</dbReference>
<evidence type="ECO:0000259" key="12">
    <source>
        <dbReference type="Pfam" id="PF05746"/>
    </source>
</evidence>
<evidence type="ECO:0000256" key="2">
    <source>
        <dbReference type="ARBA" id="ARBA00008226"/>
    </source>
</evidence>
<name>A0AA37WIL0_9ALTE</name>
<evidence type="ECO:0000256" key="4">
    <source>
        <dbReference type="ARBA" id="ARBA00022490"/>
    </source>
</evidence>
<dbReference type="HAMAP" id="MF_00255">
    <property type="entry name" value="Gly_tRNA_synth_beta"/>
    <property type="match status" value="1"/>
</dbReference>
<evidence type="ECO:0000256" key="9">
    <source>
        <dbReference type="ARBA" id="ARBA00023146"/>
    </source>
</evidence>
<keyword evidence="7 11" id="KW-0067">ATP-binding</keyword>
<feature type="domain" description="DALR anticodon binding" evidence="12">
    <location>
        <begin position="591"/>
        <end position="685"/>
    </location>
</feature>
<dbReference type="PANTHER" id="PTHR30075">
    <property type="entry name" value="GLYCYL-TRNA SYNTHETASE"/>
    <property type="match status" value="1"/>
</dbReference>
<keyword evidence="5 11" id="KW-0436">Ligase</keyword>
<dbReference type="InterPro" id="IPR008909">
    <property type="entry name" value="DALR_anticod-bd"/>
</dbReference>
<evidence type="ECO:0000256" key="10">
    <source>
        <dbReference type="ARBA" id="ARBA00047937"/>
    </source>
</evidence>
<dbReference type="GO" id="GO:0005524">
    <property type="term" value="F:ATP binding"/>
    <property type="evidence" value="ECO:0007669"/>
    <property type="project" value="UniProtKB-UniRule"/>
</dbReference>
<evidence type="ECO:0000256" key="7">
    <source>
        <dbReference type="ARBA" id="ARBA00022840"/>
    </source>
</evidence>
<reference evidence="13" key="1">
    <citation type="journal article" date="2014" name="Int. J. Syst. Evol. Microbiol.">
        <title>Complete genome sequence of Corynebacterium casei LMG S-19264T (=DSM 44701T), isolated from a smear-ripened cheese.</title>
        <authorList>
            <consortium name="US DOE Joint Genome Institute (JGI-PGF)"/>
            <person name="Walter F."/>
            <person name="Albersmeier A."/>
            <person name="Kalinowski J."/>
            <person name="Ruckert C."/>
        </authorList>
    </citation>
    <scope>NUCLEOTIDE SEQUENCE</scope>
    <source>
        <strain evidence="13">NBRC 110023</strain>
    </source>
</reference>
<dbReference type="PANTHER" id="PTHR30075:SF2">
    <property type="entry name" value="GLYCINE--TRNA LIGASE, CHLOROPLASTIC_MITOCHONDRIAL 2"/>
    <property type="match status" value="1"/>
</dbReference>
<comment type="similarity">
    <text evidence="2 11">Belongs to the class-II aminoacyl-tRNA synthetase family.</text>
</comment>
<dbReference type="Pfam" id="PF05746">
    <property type="entry name" value="DALR_1"/>
    <property type="match status" value="1"/>
</dbReference>
<sequence length="699" mass="76789">MTTQSNTANLLIELGTEELPPKTLKKLTDSFSTNLANEIKKLGFSFSDTKAFGAPRRLGILLSNCERVQADKIVEKRGPAVSVAFDADGNATPAAKGWAKSNGIDITEAERLVTSKGEWLLHKAIVQGQSLDNELEGALERALKQLPIPKPMRWGSSNAEFIRPVHTVCVLFGREVINLRLFGLSSGNTVSGHRFHGDFRVAIDDASEYIDTMRKQYVLVQYEERVNEIKTQLEDNAKSLGLVADFDQSLLEEISSLVEWPVVLTANFETEFLDVPKEALIYTMKDDQKYVPLLSENGELSNTFLFVSNIESKDPSQVISGNEKVIRPRLSDARFFFETDKKTTLASKADKLSTILFQKDLGTVAEKSERVAKITQIIGESCGFSAHTLANAKRAALLAKADLVSNMVMEFTSIQGTMGKHYALHDGEDNAVALAIEEQYLPRFANDKLPSSDLGALVSLAEKLDTLVGIFGINKIPKGDKDPFALRRSAIGILRILVSNKMNIDLSALVDSVITTFDDKLKNAQAKEQVLAFLLDRCKPFYADLGISSDVVNAVMNVTNSYSLSDIDLRVNAVAQFAKSDAGASLIAGNKRVSNILNKNKIELNTYSKVNTELFETNEESALYNAFIDIEHSLTSETGNSDYSSVLSKLSALEAPLSAFFDKVMIMTDNENVKTNRIALVANVRLAFLAVADISVINV</sequence>
<dbReference type="SUPFAM" id="SSF109604">
    <property type="entry name" value="HD-domain/PDEase-like"/>
    <property type="match status" value="1"/>
</dbReference>
<comment type="subunit">
    <text evidence="3 11">Tetramer of two alpha and two beta subunits.</text>
</comment>
<dbReference type="Gene3D" id="1.10.730.10">
    <property type="entry name" value="Isoleucyl-tRNA Synthetase, Domain 1"/>
    <property type="match status" value="1"/>
</dbReference>
<dbReference type="Proteomes" id="UP001156601">
    <property type="component" value="Unassembled WGS sequence"/>
</dbReference>
<protein>
    <recommendedName>
        <fullName evidence="11">Glycine--tRNA ligase beta subunit</fullName>
        <ecNumber evidence="11">6.1.1.14</ecNumber>
    </recommendedName>
    <alternativeName>
        <fullName evidence="11">Glycyl-tRNA synthetase beta subunit</fullName>
        <shortName evidence="11">GlyRS</shortName>
    </alternativeName>
</protein>
<dbReference type="InterPro" id="IPR015944">
    <property type="entry name" value="Gly-tRNA-synth_bsu"/>
</dbReference>
<dbReference type="InterPro" id="IPR006194">
    <property type="entry name" value="Gly-tRNA-synth_heterodimer"/>
</dbReference>
<reference evidence="13" key="2">
    <citation type="submission" date="2023-01" db="EMBL/GenBank/DDBJ databases">
        <title>Draft genome sequence of Agaribacter marinus strain NBRC 110023.</title>
        <authorList>
            <person name="Sun Q."/>
            <person name="Mori K."/>
        </authorList>
    </citation>
    <scope>NUCLEOTIDE SEQUENCE</scope>
    <source>
        <strain evidence="13">NBRC 110023</strain>
    </source>
</reference>
<evidence type="ECO:0000256" key="6">
    <source>
        <dbReference type="ARBA" id="ARBA00022741"/>
    </source>
</evidence>
<proteinExistence type="inferred from homology"/>
<evidence type="ECO:0000313" key="14">
    <source>
        <dbReference type="Proteomes" id="UP001156601"/>
    </source>
</evidence>
<dbReference type="NCBIfam" id="TIGR00211">
    <property type="entry name" value="glyS"/>
    <property type="match status" value="1"/>
</dbReference>
<evidence type="ECO:0000256" key="8">
    <source>
        <dbReference type="ARBA" id="ARBA00022917"/>
    </source>
</evidence>
<keyword evidence="9 11" id="KW-0030">Aminoacyl-tRNA synthetase</keyword>
<dbReference type="Pfam" id="PF02092">
    <property type="entry name" value="tRNA_synt_2f"/>
    <property type="match status" value="1"/>
</dbReference>
<dbReference type="GO" id="GO:0006426">
    <property type="term" value="P:glycyl-tRNA aminoacylation"/>
    <property type="evidence" value="ECO:0007669"/>
    <property type="project" value="UniProtKB-UniRule"/>
</dbReference>
<keyword evidence="14" id="KW-1185">Reference proteome</keyword>
<evidence type="ECO:0000256" key="11">
    <source>
        <dbReference type="HAMAP-Rule" id="MF_00255"/>
    </source>
</evidence>
<dbReference type="RefSeq" id="WP_284217610.1">
    <property type="nucleotide sequence ID" value="NZ_BSOT01000006.1"/>
</dbReference>
<comment type="catalytic activity">
    <reaction evidence="10 11">
        <text>tRNA(Gly) + glycine + ATP = glycyl-tRNA(Gly) + AMP + diphosphate</text>
        <dbReference type="Rhea" id="RHEA:16013"/>
        <dbReference type="Rhea" id="RHEA-COMP:9664"/>
        <dbReference type="Rhea" id="RHEA-COMP:9683"/>
        <dbReference type="ChEBI" id="CHEBI:30616"/>
        <dbReference type="ChEBI" id="CHEBI:33019"/>
        <dbReference type="ChEBI" id="CHEBI:57305"/>
        <dbReference type="ChEBI" id="CHEBI:78442"/>
        <dbReference type="ChEBI" id="CHEBI:78522"/>
        <dbReference type="ChEBI" id="CHEBI:456215"/>
        <dbReference type="EC" id="6.1.1.14"/>
    </reaction>
</comment>
<dbReference type="PRINTS" id="PR01045">
    <property type="entry name" value="TRNASYNTHGB"/>
</dbReference>
<gene>
    <name evidence="11 13" type="primary">glyS</name>
    <name evidence="13" type="ORF">GCM10007852_21610</name>
</gene>
<dbReference type="EMBL" id="BSOT01000006">
    <property type="protein sequence ID" value="GLR71253.1"/>
    <property type="molecule type" value="Genomic_DNA"/>
</dbReference>
<keyword evidence="6 11" id="KW-0547">Nucleotide-binding</keyword>
<keyword evidence="4 11" id="KW-0963">Cytoplasm</keyword>
<evidence type="ECO:0000313" key="13">
    <source>
        <dbReference type="EMBL" id="GLR71253.1"/>
    </source>
</evidence>
<organism evidence="13 14">
    <name type="scientific">Agaribacter marinus</name>
    <dbReference type="NCBI Taxonomy" id="1431249"/>
    <lineage>
        <taxon>Bacteria</taxon>
        <taxon>Pseudomonadati</taxon>
        <taxon>Pseudomonadota</taxon>
        <taxon>Gammaproteobacteria</taxon>
        <taxon>Alteromonadales</taxon>
        <taxon>Alteromonadaceae</taxon>
        <taxon>Agaribacter</taxon>
    </lineage>
</organism>
<dbReference type="EC" id="6.1.1.14" evidence="11"/>
<evidence type="ECO:0000256" key="1">
    <source>
        <dbReference type="ARBA" id="ARBA00004496"/>
    </source>
</evidence>
<dbReference type="GO" id="GO:0004820">
    <property type="term" value="F:glycine-tRNA ligase activity"/>
    <property type="evidence" value="ECO:0007669"/>
    <property type="project" value="UniProtKB-UniRule"/>
</dbReference>
<dbReference type="AlphaFoldDB" id="A0AA37WIL0"/>
<keyword evidence="8 11" id="KW-0648">Protein biosynthesis</keyword>
<comment type="caution">
    <text evidence="13">The sequence shown here is derived from an EMBL/GenBank/DDBJ whole genome shotgun (WGS) entry which is preliminary data.</text>
</comment>
<comment type="subcellular location">
    <subcellularLocation>
        <location evidence="1 11">Cytoplasm</location>
    </subcellularLocation>
</comment>
<dbReference type="PROSITE" id="PS50861">
    <property type="entry name" value="AA_TRNA_LIGASE_II_GLYAB"/>
    <property type="match status" value="1"/>
</dbReference>
<evidence type="ECO:0000256" key="3">
    <source>
        <dbReference type="ARBA" id="ARBA00011209"/>
    </source>
</evidence>
<accession>A0AA37WIL0</accession>
<evidence type="ECO:0000256" key="5">
    <source>
        <dbReference type="ARBA" id="ARBA00022598"/>
    </source>
</evidence>